<dbReference type="RefSeq" id="WP_345675654.1">
    <property type="nucleotide sequence ID" value="NZ_BAABHS010000008.1"/>
</dbReference>
<organism evidence="1 2">
    <name type="scientific">Yinghuangia aomiensis</name>
    <dbReference type="NCBI Taxonomy" id="676205"/>
    <lineage>
        <taxon>Bacteria</taxon>
        <taxon>Bacillati</taxon>
        <taxon>Actinomycetota</taxon>
        <taxon>Actinomycetes</taxon>
        <taxon>Kitasatosporales</taxon>
        <taxon>Streptomycetaceae</taxon>
        <taxon>Yinghuangia</taxon>
    </lineage>
</organism>
<dbReference type="Proteomes" id="UP001500466">
    <property type="component" value="Unassembled WGS sequence"/>
</dbReference>
<gene>
    <name evidence="1" type="ORF">GCM10023205_26930</name>
</gene>
<reference evidence="2" key="1">
    <citation type="journal article" date="2019" name="Int. J. Syst. Evol. Microbiol.">
        <title>The Global Catalogue of Microorganisms (GCM) 10K type strain sequencing project: providing services to taxonomists for standard genome sequencing and annotation.</title>
        <authorList>
            <consortium name="The Broad Institute Genomics Platform"/>
            <consortium name="The Broad Institute Genome Sequencing Center for Infectious Disease"/>
            <person name="Wu L."/>
            <person name="Ma J."/>
        </authorList>
    </citation>
    <scope>NUCLEOTIDE SEQUENCE [LARGE SCALE GENOMIC DNA]</scope>
    <source>
        <strain evidence="2">JCM 17986</strain>
    </source>
</reference>
<comment type="caution">
    <text evidence="1">The sequence shown here is derived from an EMBL/GenBank/DDBJ whole genome shotgun (WGS) entry which is preliminary data.</text>
</comment>
<keyword evidence="2" id="KW-1185">Reference proteome</keyword>
<evidence type="ECO:0000313" key="2">
    <source>
        <dbReference type="Proteomes" id="UP001500466"/>
    </source>
</evidence>
<name>A0ABP9H568_9ACTN</name>
<proteinExistence type="predicted"/>
<sequence length="91" mass="9526">MVVGVPAPSSDAVAAYVAELDALDPAIVAGRSTAVSLMVNGLGICQALAANRDPQHPLVETMPSFGNEQIELTREQGTRVVDAIRRTLRVG</sequence>
<dbReference type="EMBL" id="BAABHS010000008">
    <property type="protein sequence ID" value="GAA4961936.1"/>
    <property type="molecule type" value="Genomic_DNA"/>
</dbReference>
<accession>A0ABP9H568</accession>
<protein>
    <submittedName>
        <fullName evidence="1">Uncharacterized protein</fullName>
    </submittedName>
</protein>
<evidence type="ECO:0000313" key="1">
    <source>
        <dbReference type="EMBL" id="GAA4961936.1"/>
    </source>
</evidence>